<dbReference type="InterPro" id="IPR015660">
    <property type="entry name" value="MASH1/Ascl1a-like"/>
</dbReference>
<proteinExistence type="predicted"/>
<dbReference type="AlphaFoldDB" id="A0ABD1X9B1"/>
<feature type="coiled-coil region" evidence="6">
    <location>
        <begin position="113"/>
        <end position="140"/>
    </location>
</feature>
<dbReference type="Gene3D" id="4.10.280.10">
    <property type="entry name" value="Helix-loop-helix DNA-binding domain"/>
    <property type="match status" value="1"/>
</dbReference>
<dbReference type="GO" id="GO:0005634">
    <property type="term" value="C:nucleus"/>
    <property type="evidence" value="ECO:0007669"/>
    <property type="project" value="UniProtKB-SubCell"/>
</dbReference>
<evidence type="ECO:0000256" key="6">
    <source>
        <dbReference type="SAM" id="Coils"/>
    </source>
</evidence>
<comment type="subcellular location">
    <subcellularLocation>
        <location evidence="1">Nucleus</location>
    </subcellularLocation>
</comment>
<keyword evidence="2" id="KW-0805">Transcription regulation</keyword>
<dbReference type="SUPFAM" id="SSF47459">
    <property type="entry name" value="HLH, helix-loop-helix DNA-binding domain"/>
    <property type="match status" value="1"/>
</dbReference>
<keyword evidence="3" id="KW-0238">DNA-binding</keyword>
<sequence>MFPSQPKDDQIFEDPSIFQEDLVNLEEYLLADDQDLSVLARNSSLTSPKDTKKRQRKSSSDNQEVIADNKGKKILHKELERQRRQEMAKLYASLRSLLPLEYIKGKRAVTDHMNEAAKYIKDMQKNIQELSLRRDKLKKMYTSGSNSNLMPNCVSVSPCRDGLEILIASSSKEGGFPLSRVLVELIRRRLNVVSCVTTRANDRFLETLTFLEGAATADSAMESTQSLVDYLLSLNHQGDINKGELKYVGRERDGTEMVVNPLRGLQSLRCEVKTGVEQFAKLGPPGVVHDATRRIKNGELFLPRLLQKEARSFFLVLYSTSVCTSR</sequence>
<keyword evidence="10" id="KW-1185">Reference proteome</keyword>
<accession>A0ABD1X9B1</accession>
<keyword evidence="6" id="KW-0175">Coiled coil</keyword>
<keyword evidence="5" id="KW-0539">Nucleus</keyword>
<dbReference type="CDD" id="cd18914">
    <property type="entry name" value="bHLH_AtORG2_like"/>
    <property type="match status" value="1"/>
</dbReference>
<dbReference type="PANTHER" id="PTHR13935:SF106">
    <property type="entry name" value="ACHAETE-SCUTE COMPLEX PROTEIN T5-RELATED"/>
    <property type="match status" value="1"/>
</dbReference>
<evidence type="ECO:0000313" key="10">
    <source>
        <dbReference type="Proteomes" id="UP001604277"/>
    </source>
</evidence>
<dbReference type="InterPro" id="IPR011598">
    <property type="entry name" value="bHLH_dom"/>
</dbReference>
<dbReference type="Pfam" id="PF00010">
    <property type="entry name" value="HLH"/>
    <property type="match status" value="1"/>
</dbReference>
<comment type="caution">
    <text evidence="9">The sequence shown here is derived from an EMBL/GenBank/DDBJ whole genome shotgun (WGS) entry which is preliminary data.</text>
</comment>
<evidence type="ECO:0000256" key="7">
    <source>
        <dbReference type="SAM" id="MobiDB-lite"/>
    </source>
</evidence>
<keyword evidence="4" id="KW-0804">Transcription</keyword>
<dbReference type="GO" id="GO:0003677">
    <property type="term" value="F:DNA binding"/>
    <property type="evidence" value="ECO:0007669"/>
    <property type="project" value="UniProtKB-KW"/>
</dbReference>
<feature type="domain" description="BHLH" evidence="8">
    <location>
        <begin position="71"/>
        <end position="123"/>
    </location>
</feature>
<name>A0ABD1X9B1_9LAMI</name>
<evidence type="ECO:0000256" key="2">
    <source>
        <dbReference type="ARBA" id="ARBA00023015"/>
    </source>
</evidence>
<evidence type="ECO:0000256" key="3">
    <source>
        <dbReference type="ARBA" id="ARBA00023125"/>
    </source>
</evidence>
<protein>
    <submittedName>
        <fullName evidence="9">Transcription factor bHLH</fullName>
    </submittedName>
</protein>
<dbReference type="PROSITE" id="PS50888">
    <property type="entry name" value="BHLH"/>
    <property type="match status" value="1"/>
</dbReference>
<organism evidence="9 10">
    <name type="scientific">Forsythia ovata</name>
    <dbReference type="NCBI Taxonomy" id="205694"/>
    <lineage>
        <taxon>Eukaryota</taxon>
        <taxon>Viridiplantae</taxon>
        <taxon>Streptophyta</taxon>
        <taxon>Embryophyta</taxon>
        <taxon>Tracheophyta</taxon>
        <taxon>Spermatophyta</taxon>
        <taxon>Magnoliopsida</taxon>
        <taxon>eudicotyledons</taxon>
        <taxon>Gunneridae</taxon>
        <taxon>Pentapetalae</taxon>
        <taxon>asterids</taxon>
        <taxon>lamiids</taxon>
        <taxon>Lamiales</taxon>
        <taxon>Oleaceae</taxon>
        <taxon>Forsythieae</taxon>
        <taxon>Forsythia</taxon>
    </lineage>
</organism>
<gene>
    <name evidence="9" type="ORF">Fot_03288</name>
</gene>
<dbReference type="Proteomes" id="UP001604277">
    <property type="component" value="Unassembled WGS sequence"/>
</dbReference>
<feature type="region of interest" description="Disordered" evidence="7">
    <location>
        <begin position="40"/>
        <end position="64"/>
    </location>
</feature>
<evidence type="ECO:0000256" key="1">
    <source>
        <dbReference type="ARBA" id="ARBA00004123"/>
    </source>
</evidence>
<reference evidence="10" key="1">
    <citation type="submission" date="2024-07" db="EMBL/GenBank/DDBJ databases">
        <title>Two chromosome-level genome assemblies of Korean endemic species Abeliophyllum distichum and Forsythia ovata (Oleaceae).</title>
        <authorList>
            <person name="Jang H."/>
        </authorList>
    </citation>
    <scope>NUCLEOTIDE SEQUENCE [LARGE SCALE GENOMIC DNA]</scope>
</reference>
<dbReference type="SMART" id="SM00353">
    <property type="entry name" value="HLH"/>
    <property type="match status" value="1"/>
</dbReference>
<dbReference type="GO" id="GO:0006355">
    <property type="term" value="P:regulation of DNA-templated transcription"/>
    <property type="evidence" value="ECO:0007669"/>
    <property type="project" value="UniProtKB-ARBA"/>
</dbReference>
<dbReference type="PANTHER" id="PTHR13935">
    <property type="entry name" value="ACHAETE-SCUTE TRANSCRIPTION FACTOR-RELATED"/>
    <property type="match status" value="1"/>
</dbReference>
<dbReference type="InterPro" id="IPR036638">
    <property type="entry name" value="HLH_DNA-bd_sf"/>
</dbReference>
<evidence type="ECO:0000256" key="5">
    <source>
        <dbReference type="ARBA" id="ARBA00023242"/>
    </source>
</evidence>
<dbReference type="EMBL" id="JBFOLJ010000001">
    <property type="protein sequence ID" value="KAL2558549.1"/>
    <property type="molecule type" value="Genomic_DNA"/>
</dbReference>
<evidence type="ECO:0000256" key="4">
    <source>
        <dbReference type="ARBA" id="ARBA00023163"/>
    </source>
</evidence>
<evidence type="ECO:0000259" key="8">
    <source>
        <dbReference type="PROSITE" id="PS50888"/>
    </source>
</evidence>
<evidence type="ECO:0000313" key="9">
    <source>
        <dbReference type="EMBL" id="KAL2558549.1"/>
    </source>
</evidence>